<dbReference type="AlphaFoldDB" id="A0A4Y6UN69"/>
<dbReference type="SUPFAM" id="SSF142433">
    <property type="entry name" value="CinA-like"/>
    <property type="match status" value="1"/>
</dbReference>
<dbReference type="OrthoDB" id="9801454at2"/>
<dbReference type="NCBIfam" id="TIGR00199">
    <property type="entry name" value="PncC_domain"/>
    <property type="match status" value="1"/>
</dbReference>
<evidence type="ECO:0000259" key="1">
    <source>
        <dbReference type="Pfam" id="PF02464"/>
    </source>
</evidence>
<name>A0A4Y6UN69_9PROT</name>
<dbReference type="Gene3D" id="3.90.950.20">
    <property type="entry name" value="CinA-like"/>
    <property type="match status" value="1"/>
</dbReference>
<accession>A0A4Y6UN69</accession>
<organism evidence="2 3">
    <name type="scientific">Swingsia samuiensis</name>
    <dbReference type="NCBI Taxonomy" id="1293412"/>
    <lineage>
        <taxon>Bacteria</taxon>
        <taxon>Pseudomonadati</taxon>
        <taxon>Pseudomonadota</taxon>
        <taxon>Alphaproteobacteria</taxon>
        <taxon>Acetobacterales</taxon>
        <taxon>Acetobacteraceae</taxon>
        <taxon>Swingsia</taxon>
    </lineage>
</organism>
<evidence type="ECO:0000313" key="2">
    <source>
        <dbReference type="EMBL" id="QDH17836.1"/>
    </source>
</evidence>
<dbReference type="InterPro" id="IPR036653">
    <property type="entry name" value="CinA-like_C"/>
</dbReference>
<keyword evidence="3" id="KW-1185">Reference proteome</keyword>
<reference evidence="2 3" key="1">
    <citation type="submission" date="2019-03" db="EMBL/GenBank/DDBJ databases">
        <title>The complete genome sequence of Swingsia samuiensis NBRC107927(T).</title>
        <authorList>
            <person name="Chua K.-O."/>
            <person name="Chan K.-G."/>
            <person name="See-Too W.-S."/>
        </authorList>
    </citation>
    <scope>NUCLEOTIDE SEQUENCE [LARGE SCALE GENOMIC DNA]</scope>
    <source>
        <strain evidence="2 3">AH83</strain>
    </source>
</reference>
<dbReference type="InterPro" id="IPR008136">
    <property type="entry name" value="CinA_C"/>
</dbReference>
<dbReference type="EMBL" id="CP038141">
    <property type="protein sequence ID" value="QDH17836.1"/>
    <property type="molecule type" value="Genomic_DNA"/>
</dbReference>
<proteinExistence type="predicted"/>
<evidence type="ECO:0000313" key="3">
    <source>
        <dbReference type="Proteomes" id="UP000316313"/>
    </source>
</evidence>
<dbReference type="RefSeq" id="WP_141462155.1">
    <property type="nucleotide sequence ID" value="NZ_CP038141.1"/>
</dbReference>
<feature type="domain" description="CinA C-terminal" evidence="1">
    <location>
        <begin position="8"/>
        <end position="160"/>
    </location>
</feature>
<gene>
    <name evidence="2" type="ORF">E3D00_09845</name>
</gene>
<protein>
    <submittedName>
        <fullName evidence="2">CinA family protein</fullName>
    </submittedName>
</protein>
<sequence length="165" mass="17875">MYDKQINDLSNQVIDIFKQNKIKLITIESCTGGMLSSYLTNISGSSSVLEGGFVTYSNEMKIHSVGVDKDILQKFGAVSVETAQAMADGGLKLFSKDHVAISITGIAGPEGGTPQKPVGTVCFGLASTRLKTITKKMQFRGDRNQIRQQAVKFSLELLLNKNLCP</sequence>
<dbReference type="Proteomes" id="UP000316313">
    <property type="component" value="Chromosome"/>
</dbReference>
<dbReference type="Pfam" id="PF02464">
    <property type="entry name" value="CinA"/>
    <property type="match status" value="1"/>
</dbReference>
<dbReference type="KEGG" id="ssam:E3D00_09845"/>